<protein>
    <submittedName>
        <fullName evidence="14">Bifunctional metallophosphatase/5'-nucleotidase</fullName>
    </submittedName>
</protein>
<dbReference type="GO" id="GO:0009166">
    <property type="term" value="P:nucleotide catabolic process"/>
    <property type="evidence" value="ECO:0007669"/>
    <property type="project" value="InterPro"/>
</dbReference>
<evidence type="ECO:0000313" key="14">
    <source>
        <dbReference type="EMBL" id="QED49974.1"/>
    </source>
</evidence>
<evidence type="ECO:0000256" key="6">
    <source>
        <dbReference type="ARBA" id="ARBA00022723"/>
    </source>
</evidence>
<dbReference type="InterPro" id="IPR006179">
    <property type="entry name" value="5_nucleotidase/apyrase"/>
</dbReference>
<dbReference type="GO" id="GO:0030288">
    <property type="term" value="C:outer membrane-bounded periplasmic space"/>
    <property type="evidence" value="ECO:0007669"/>
    <property type="project" value="TreeGrafter"/>
</dbReference>
<dbReference type="AlphaFoldDB" id="A0A5B8ZAM3"/>
<organism evidence="14 15">
    <name type="scientific">Cytobacillus dafuensis</name>
    <name type="common">Bacillus dafuensis</name>
    <dbReference type="NCBI Taxonomy" id="1742359"/>
    <lineage>
        <taxon>Bacteria</taxon>
        <taxon>Bacillati</taxon>
        <taxon>Bacillota</taxon>
        <taxon>Bacilli</taxon>
        <taxon>Bacillales</taxon>
        <taxon>Bacillaceae</taxon>
        <taxon>Cytobacillus</taxon>
    </lineage>
</organism>
<dbReference type="Gene3D" id="3.90.780.10">
    <property type="entry name" value="5'-Nucleotidase, C-terminal domain"/>
    <property type="match status" value="1"/>
</dbReference>
<dbReference type="KEGG" id="bda:FSZ17_02085"/>
<evidence type="ECO:0000259" key="13">
    <source>
        <dbReference type="Pfam" id="PF02872"/>
    </source>
</evidence>
<dbReference type="InterPro" id="IPR008334">
    <property type="entry name" value="5'-Nucleotdase_C"/>
</dbReference>
<dbReference type="EMBL" id="CP042593">
    <property type="protein sequence ID" value="QED49974.1"/>
    <property type="molecule type" value="Genomic_DNA"/>
</dbReference>
<evidence type="ECO:0000256" key="1">
    <source>
        <dbReference type="ARBA" id="ARBA00000527"/>
    </source>
</evidence>
<dbReference type="GO" id="GO:0046872">
    <property type="term" value="F:metal ion binding"/>
    <property type="evidence" value="ECO:0007669"/>
    <property type="project" value="UniProtKB-KW"/>
</dbReference>
<dbReference type="SUPFAM" id="SSF56300">
    <property type="entry name" value="Metallo-dependent phosphatases"/>
    <property type="match status" value="1"/>
</dbReference>
<dbReference type="InterPro" id="IPR036907">
    <property type="entry name" value="5'-Nucleotdase_C_sf"/>
</dbReference>
<dbReference type="PRINTS" id="PR01607">
    <property type="entry name" value="APYRASEFAMLY"/>
</dbReference>
<keyword evidence="10" id="KW-0511">Multifunctional enzyme</keyword>
<evidence type="ECO:0000256" key="2">
    <source>
        <dbReference type="ARBA" id="ARBA00001730"/>
    </source>
</evidence>
<sequence>MAIIIKDNSKERDVSLVKPEQCELIILETSDLHGHVFPINYRDNEEVNGGVAKIASMIKREREKYKYSLLIDNGDVIQGTPFTYYYAKFLREKSNPLVYLLNELQYDCAVIGNHEFNYGMEVLQAAVNESQFPWLSANILHKETKDCAFGSPYFIKEFDNGLRVVVLGITTHYIPNWENPNHIVGLTFEDSLATAKKWVKFIQANEKYDLLIVSYHGGFERNLSTGEPEEDLTGENQAYEMCQELEGVDILLTGHQHRMIADAVNGVTVVQPGFNGQALGKVEVQFEKIDGKWAVRNRAAELLKVNDLVIADNRILKKVVVYEKATQVWLDQPIGSIVGDMTIHDAREVRLGDHPLIEFINYVQMDASGAEISNTALFDDHSVGFREQVTMRDIVSNYIYPNTLKVIRITGQDMKDALEKCASYFMLNENGDIQVNPTFMEPKPQHYNYDMWEGIEYELDIRRPIGERVVKLNRQGTLIQIDHEYEVVMNSYRAGGGGNYNMYRNKPVVKEIQIDMTELIANYILQRKTIYATCDHNWKVIW</sequence>
<comment type="subcellular location">
    <subcellularLocation>
        <location evidence="4">Cell envelope</location>
    </subcellularLocation>
</comment>
<dbReference type="Pfam" id="PF00149">
    <property type="entry name" value="Metallophos"/>
    <property type="match status" value="1"/>
</dbReference>
<keyword evidence="7" id="KW-0732">Signal</keyword>
<dbReference type="PROSITE" id="PS00785">
    <property type="entry name" value="5_NUCLEOTIDASE_1"/>
    <property type="match status" value="1"/>
</dbReference>
<evidence type="ECO:0000256" key="4">
    <source>
        <dbReference type="ARBA" id="ARBA00004196"/>
    </source>
</evidence>
<dbReference type="PROSITE" id="PS00786">
    <property type="entry name" value="5_NUCLEOTIDASE_2"/>
    <property type="match status" value="1"/>
</dbReference>
<comment type="similarity">
    <text evidence="5 11">Belongs to the 5'-nucleotidase family.</text>
</comment>
<dbReference type="InterPro" id="IPR004843">
    <property type="entry name" value="Calcineurin-like_PHP"/>
</dbReference>
<dbReference type="STRING" id="1742359.GCA_001439625_01207"/>
<dbReference type="GO" id="GO:0008254">
    <property type="term" value="F:3'-nucleotidase activity"/>
    <property type="evidence" value="ECO:0007669"/>
    <property type="project" value="UniProtKB-EC"/>
</dbReference>
<comment type="cofactor">
    <cofactor evidence="3">
        <name>a divalent metal cation</name>
        <dbReference type="ChEBI" id="CHEBI:60240"/>
    </cofactor>
</comment>
<comment type="catalytic activity">
    <reaction evidence="2">
        <text>a nucleoside 2',3'-cyclic phosphate + H2O = a nucleoside 3'-phosphate + H(+)</text>
        <dbReference type="Rhea" id="RHEA:19621"/>
        <dbReference type="ChEBI" id="CHEBI:15377"/>
        <dbReference type="ChEBI" id="CHEBI:15378"/>
        <dbReference type="ChEBI" id="CHEBI:66949"/>
        <dbReference type="ChEBI" id="CHEBI:66954"/>
        <dbReference type="EC" id="3.1.4.16"/>
    </reaction>
</comment>
<evidence type="ECO:0000256" key="7">
    <source>
        <dbReference type="ARBA" id="ARBA00022729"/>
    </source>
</evidence>
<comment type="catalytic activity">
    <reaction evidence="1">
        <text>a ribonucleoside 3'-phosphate + H2O = a ribonucleoside + phosphate</text>
        <dbReference type="Rhea" id="RHEA:10144"/>
        <dbReference type="ChEBI" id="CHEBI:13197"/>
        <dbReference type="ChEBI" id="CHEBI:15377"/>
        <dbReference type="ChEBI" id="CHEBI:18254"/>
        <dbReference type="ChEBI" id="CHEBI:43474"/>
        <dbReference type="EC" id="3.1.3.6"/>
    </reaction>
</comment>
<dbReference type="InterPro" id="IPR029052">
    <property type="entry name" value="Metallo-depent_PP-like"/>
</dbReference>
<evidence type="ECO:0000256" key="5">
    <source>
        <dbReference type="ARBA" id="ARBA00006654"/>
    </source>
</evidence>
<keyword evidence="6" id="KW-0479">Metal-binding</keyword>
<evidence type="ECO:0000256" key="10">
    <source>
        <dbReference type="ARBA" id="ARBA00023268"/>
    </source>
</evidence>
<feature type="domain" description="5'-Nucleotidase C-terminal" evidence="13">
    <location>
        <begin position="345"/>
        <end position="503"/>
    </location>
</feature>
<evidence type="ECO:0000256" key="9">
    <source>
        <dbReference type="ARBA" id="ARBA00022801"/>
    </source>
</evidence>
<evidence type="ECO:0000259" key="12">
    <source>
        <dbReference type="Pfam" id="PF00149"/>
    </source>
</evidence>
<evidence type="ECO:0000256" key="11">
    <source>
        <dbReference type="RuleBase" id="RU362119"/>
    </source>
</evidence>
<dbReference type="GO" id="GO:0008663">
    <property type="term" value="F:2',3'-cyclic-nucleotide 2'-phosphodiesterase activity"/>
    <property type="evidence" value="ECO:0007669"/>
    <property type="project" value="UniProtKB-EC"/>
</dbReference>
<dbReference type="Pfam" id="PF02872">
    <property type="entry name" value="5_nucleotid_C"/>
    <property type="match status" value="1"/>
</dbReference>
<evidence type="ECO:0000256" key="3">
    <source>
        <dbReference type="ARBA" id="ARBA00001968"/>
    </source>
</evidence>
<dbReference type="OrthoDB" id="9775118at2"/>
<evidence type="ECO:0000313" key="15">
    <source>
        <dbReference type="Proteomes" id="UP000321555"/>
    </source>
</evidence>
<dbReference type="CDD" id="cd07410">
    <property type="entry name" value="MPP_CpdB_N"/>
    <property type="match status" value="1"/>
</dbReference>
<proteinExistence type="inferred from homology"/>
<dbReference type="Gene3D" id="3.60.21.10">
    <property type="match status" value="1"/>
</dbReference>
<keyword evidence="15" id="KW-1185">Reference proteome</keyword>
<dbReference type="GO" id="GO:0000166">
    <property type="term" value="F:nucleotide binding"/>
    <property type="evidence" value="ECO:0007669"/>
    <property type="project" value="UniProtKB-KW"/>
</dbReference>
<keyword evidence="8 11" id="KW-0547">Nucleotide-binding</keyword>
<dbReference type="InterPro" id="IPR041827">
    <property type="entry name" value="CpdB_N"/>
</dbReference>
<keyword evidence="9 11" id="KW-0378">Hydrolase</keyword>
<dbReference type="InterPro" id="IPR006146">
    <property type="entry name" value="5'-Nucleotdase_CS"/>
</dbReference>
<gene>
    <name evidence="14" type="ORF">FSZ17_02085</name>
</gene>
<feature type="domain" description="Calcineurin-like phosphoesterase" evidence="12">
    <location>
        <begin position="26"/>
        <end position="258"/>
    </location>
</feature>
<dbReference type="PANTHER" id="PTHR11575:SF6">
    <property type="entry name" value="2',3'-CYCLIC-NUCLEOTIDE 2'-PHOSPHODIESTERASE_3'-NUCLEOTIDASE"/>
    <property type="match status" value="1"/>
</dbReference>
<name>A0A5B8ZAM3_CYTDA</name>
<dbReference type="PANTHER" id="PTHR11575">
    <property type="entry name" value="5'-NUCLEOTIDASE-RELATED"/>
    <property type="match status" value="1"/>
</dbReference>
<evidence type="ECO:0000256" key="8">
    <source>
        <dbReference type="ARBA" id="ARBA00022741"/>
    </source>
</evidence>
<reference evidence="15" key="1">
    <citation type="submission" date="2019-08" db="EMBL/GenBank/DDBJ databases">
        <authorList>
            <person name="Zheng X."/>
        </authorList>
    </citation>
    <scope>NUCLEOTIDE SEQUENCE [LARGE SCALE GENOMIC DNA]</scope>
    <source>
        <strain evidence="15">FJAT-25496</strain>
    </source>
</reference>
<dbReference type="SUPFAM" id="SSF55816">
    <property type="entry name" value="5'-nucleotidase (syn. UDP-sugar hydrolase), C-terminal domain"/>
    <property type="match status" value="1"/>
</dbReference>
<accession>A0A5B8ZAM3</accession>
<dbReference type="Proteomes" id="UP000321555">
    <property type="component" value="Chromosome"/>
</dbReference>